<dbReference type="Proteomes" id="UP000000639">
    <property type="component" value="Chromosome"/>
</dbReference>
<evidence type="ECO:0000256" key="2">
    <source>
        <dbReference type="SAM" id="Phobius"/>
    </source>
</evidence>
<keyword evidence="2" id="KW-0812">Transmembrane</keyword>
<dbReference type="Gene3D" id="2.70.70.10">
    <property type="entry name" value="Glucose Permease (Domain IIA)"/>
    <property type="match status" value="1"/>
</dbReference>
<keyword evidence="2" id="KW-1133">Transmembrane helix</keyword>
<dbReference type="SUPFAM" id="SSF51261">
    <property type="entry name" value="Duplicated hybrid motif"/>
    <property type="match status" value="1"/>
</dbReference>
<dbReference type="InterPro" id="IPR011055">
    <property type="entry name" value="Dup_hybrid_motif"/>
</dbReference>
<keyword evidence="1" id="KW-0732">Signal</keyword>
<dbReference type="EMBL" id="CP000510">
    <property type="protein sequence ID" value="ABM03352.1"/>
    <property type="molecule type" value="Genomic_DNA"/>
</dbReference>
<dbReference type="GO" id="GO:0004222">
    <property type="term" value="F:metalloendopeptidase activity"/>
    <property type="evidence" value="ECO:0007669"/>
    <property type="project" value="TreeGrafter"/>
</dbReference>
<keyword evidence="2" id="KW-0472">Membrane</keyword>
<evidence type="ECO:0000256" key="1">
    <source>
        <dbReference type="ARBA" id="ARBA00022729"/>
    </source>
</evidence>
<dbReference type="RefSeq" id="WP_011769912.1">
    <property type="nucleotide sequence ID" value="NC_008709.1"/>
</dbReference>
<keyword evidence="5" id="KW-1185">Reference proteome</keyword>
<protein>
    <submittedName>
        <fullName evidence="4">Peptidase M23B</fullName>
    </submittedName>
</protein>
<organism evidence="4 5">
    <name type="scientific">Psychromonas ingrahamii (strain DSM 17664 / CCUG 51855 / 37)</name>
    <dbReference type="NCBI Taxonomy" id="357804"/>
    <lineage>
        <taxon>Bacteria</taxon>
        <taxon>Pseudomonadati</taxon>
        <taxon>Pseudomonadota</taxon>
        <taxon>Gammaproteobacteria</taxon>
        <taxon>Alteromonadales</taxon>
        <taxon>Psychromonadaceae</taxon>
        <taxon>Psychromonas</taxon>
    </lineage>
</organism>
<evidence type="ECO:0000313" key="4">
    <source>
        <dbReference type="EMBL" id="ABM03352.1"/>
    </source>
</evidence>
<dbReference type="HOGENOM" id="CLU_029425_2_3_6"/>
<dbReference type="InterPro" id="IPR016047">
    <property type="entry name" value="M23ase_b-sheet_dom"/>
</dbReference>
<dbReference type="eggNOG" id="COG0739">
    <property type="taxonomic scope" value="Bacteria"/>
</dbReference>
<reference evidence="4 5" key="1">
    <citation type="submission" date="2007-01" db="EMBL/GenBank/DDBJ databases">
        <title>Complete sequence of Psychromonas ingrahamii 37.</title>
        <authorList>
            <consortium name="US DOE Joint Genome Institute"/>
            <person name="Copeland A."/>
            <person name="Lucas S."/>
            <person name="Lapidus A."/>
            <person name="Barry K."/>
            <person name="Detter J.C."/>
            <person name="Glavina del Rio T."/>
            <person name="Hammon N."/>
            <person name="Israni S."/>
            <person name="Dalin E."/>
            <person name="Tice H."/>
            <person name="Pitluck S."/>
            <person name="Thompson L.S."/>
            <person name="Brettin T."/>
            <person name="Bruce D."/>
            <person name="Han C."/>
            <person name="Tapia R."/>
            <person name="Schmutz J."/>
            <person name="Larimer F."/>
            <person name="Land M."/>
            <person name="Hauser L."/>
            <person name="Kyrpides N."/>
            <person name="Ivanova N."/>
            <person name="Staley J."/>
            <person name="Richardson P."/>
        </authorList>
    </citation>
    <scope>NUCLEOTIDE SEQUENCE [LARGE SCALE GENOMIC DNA]</scope>
    <source>
        <strain evidence="4 5">37</strain>
    </source>
</reference>
<feature type="transmembrane region" description="Helical" evidence="2">
    <location>
        <begin position="28"/>
        <end position="47"/>
    </location>
</feature>
<accession>A1SV37</accession>
<feature type="domain" description="M23ase beta-sheet core" evidence="3">
    <location>
        <begin position="188"/>
        <end position="283"/>
    </location>
</feature>
<evidence type="ECO:0000259" key="3">
    <source>
        <dbReference type="Pfam" id="PF01551"/>
    </source>
</evidence>
<dbReference type="InterPro" id="IPR050570">
    <property type="entry name" value="Cell_wall_metabolism_enzyme"/>
</dbReference>
<proteinExistence type="predicted"/>
<gene>
    <name evidence="4" type="ordered locus">Ping_1544</name>
</gene>
<dbReference type="PANTHER" id="PTHR21666:SF289">
    <property type="entry name" value="L-ALA--D-GLU ENDOPEPTIDASE"/>
    <property type="match status" value="1"/>
</dbReference>
<sequence>MKDKSIITISTINGTRGFHLAPWHFKTFKIVSALIVFFFLALTINLFELSDKMDQVTLSENQLISQANKLQHQLISQENTLQGTITDLSDEKLELKQDINQRDSMLDKFYTRLNNLENYLEGDSSLNDTKQNLGASESIDSRLNAATINSALRINFLRNVPNGSPVKKARLSSQFGYRTHPVTKKRKKHRGLDFAVNTGTPIYATADGVVEMARKSNLGSGNFLRIQHSHGFSSSFSHMKSFKAHSGQFVEKGQLIGYSGNTGMSSGPHLHYEIRFVGRALDPLNFVRWNNDNFDTIYEKEKGIKWDYLVQKQEQQINIQLQLLSQLDAALLVQSN</sequence>
<name>A1SV37_PSYIN</name>
<evidence type="ECO:0000313" key="5">
    <source>
        <dbReference type="Proteomes" id="UP000000639"/>
    </source>
</evidence>
<dbReference type="FunFam" id="2.70.70.10:FF:000006">
    <property type="entry name" value="M23 family peptidase"/>
    <property type="match status" value="1"/>
</dbReference>
<dbReference type="Pfam" id="PF01551">
    <property type="entry name" value="Peptidase_M23"/>
    <property type="match status" value="1"/>
</dbReference>
<dbReference type="PANTHER" id="PTHR21666">
    <property type="entry name" value="PEPTIDASE-RELATED"/>
    <property type="match status" value="1"/>
</dbReference>
<dbReference type="KEGG" id="pin:Ping_1544"/>
<dbReference type="CDD" id="cd12797">
    <property type="entry name" value="M23_peptidase"/>
    <property type="match status" value="1"/>
</dbReference>
<dbReference type="STRING" id="357804.Ping_1544"/>
<dbReference type="AlphaFoldDB" id="A1SV37"/>
<dbReference type="OrthoDB" id="9805070at2"/>